<evidence type="ECO:0000259" key="9">
    <source>
        <dbReference type="Pfam" id="PF15311"/>
    </source>
</evidence>
<protein>
    <submittedName>
        <fullName evidence="11">Uncharacterized protein LOC107068819</fullName>
    </submittedName>
</protein>
<evidence type="ECO:0000256" key="6">
    <source>
        <dbReference type="ARBA" id="ARBA00023212"/>
    </source>
</evidence>
<evidence type="ECO:0000256" key="7">
    <source>
        <dbReference type="ARBA" id="ARBA00023273"/>
    </source>
</evidence>
<evidence type="ECO:0000256" key="4">
    <source>
        <dbReference type="ARBA" id="ARBA00022490"/>
    </source>
</evidence>
<proteinExistence type="inferred from homology"/>
<comment type="subcellular location">
    <subcellularLocation>
        <location evidence="2">Cell projection</location>
        <location evidence="2">Cilium</location>
    </subcellularLocation>
    <subcellularLocation>
        <location evidence="1">Cytoplasm</location>
        <location evidence="1">Cytoskeleton</location>
        <location evidence="1">Microtubule organizing center</location>
        <location evidence="1">Centrosome</location>
        <location evidence="1">Centriole</location>
    </subcellularLocation>
</comment>
<evidence type="ECO:0000256" key="2">
    <source>
        <dbReference type="ARBA" id="ARBA00004138"/>
    </source>
</evidence>
<evidence type="ECO:0000256" key="1">
    <source>
        <dbReference type="ARBA" id="ARBA00004114"/>
    </source>
</evidence>
<name>A0ABM1ILJ9_POLDO</name>
<keyword evidence="10" id="KW-1185">Reference proteome</keyword>
<accession>A0ABM1ILJ9</accession>
<feature type="region of interest" description="Disordered" evidence="8">
    <location>
        <begin position="316"/>
        <end position="336"/>
    </location>
</feature>
<dbReference type="InterPro" id="IPR027918">
    <property type="entry name" value="HYLS1_C_dom"/>
</dbReference>
<evidence type="ECO:0000313" key="11">
    <source>
        <dbReference type="RefSeq" id="XP_015181086.1"/>
    </source>
</evidence>
<feature type="region of interest" description="Disordered" evidence="8">
    <location>
        <begin position="228"/>
        <end position="254"/>
    </location>
</feature>
<dbReference type="Pfam" id="PF15311">
    <property type="entry name" value="HYLS1_C"/>
    <property type="match status" value="1"/>
</dbReference>
<keyword evidence="6" id="KW-0206">Cytoskeleton</keyword>
<dbReference type="PANTHER" id="PTHR34174">
    <property type="entry name" value="HYDROLETHALUS SYNDROME PROTEIN 1"/>
    <property type="match status" value="1"/>
</dbReference>
<evidence type="ECO:0000256" key="8">
    <source>
        <dbReference type="SAM" id="MobiDB-lite"/>
    </source>
</evidence>
<reference evidence="11" key="1">
    <citation type="submission" date="2025-08" db="UniProtKB">
        <authorList>
            <consortium name="RefSeq"/>
        </authorList>
    </citation>
    <scope>IDENTIFICATION</scope>
    <source>
        <tissue evidence="11">Whole body</tissue>
    </source>
</reference>
<evidence type="ECO:0000313" key="10">
    <source>
        <dbReference type="Proteomes" id="UP000694924"/>
    </source>
</evidence>
<dbReference type="InterPro" id="IPR052319">
    <property type="entry name" value="Centriolar_ciliogenesis_assoc"/>
</dbReference>
<evidence type="ECO:0000256" key="3">
    <source>
        <dbReference type="ARBA" id="ARBA00010091"/>
    </source>
</evidence>
<feature type="region of interest" description="Disordered" evidence="8">
    <location>
        <begin position="148"/>
        <end position="177"/>
    </location>
</feature>
<gene>
    <name evidence="11" type="primary">LOC107068819</name>
</gene>
<keyword evidence="7" id="KW-0966">Cell projection</keyword>
<dbReference type="RefSeq" id="XP_015181086.1">
    <property type="nucleotide sequence ID" value="XM_015325600.1"/>
</dbReference>
<dbReference type="GeneID" id="107068819"/>
<dbReference type="PANTHER" id="PTHR34174:SF1">
    <property type="entry name" value="CENTRIOLAR AND CILIOGENESIS-ASSOCIATED PROTEIN HYLS1"/>
    <property type="match status" value="1"/>
</dbReference>
<feature type="compositionally biased region" description="Polar residues" evidence="8">
    <location>
        <begin position="239"/>
        <end position="254"/>
    </location>
</feature>
<keyword evidence="4" id="KW-0963">Cytoplasm</keyword>
<organism evidence="10 11">
    <name type="scientific">Polistes dominula</name>
    <name type="common">European paper wasp</name>
    <name type="synonym">Vespa dominula</name>
    <dbReference type="NCBI Taxonomy" id="743375"/>
    <lineage>
        <taxon>Eukaryota</taxon>
        <taxon>Metazoa</taxon>
        <taxon>Ecdysozoa</taxon>
        <taxon>Arthropoda</taxon>
        <taxon>Hexapoda</taxon>
        <taxon>Insecta</taxon>
        <taxon>Pterygota</taxon>
        <taxon>Neoptera</taxon>
        <taxon>Endopterygota</taxon>
        <taxon>Hymenoptera</taxon>
        <taxon>Apocrita</taxon>
        <taxon>Aculeata</taxon>
        <taxon>Vespoidea</taxon>
        <taxon>Vespidae</taxon>
        <taxon>Polistinae</taxon>
        <taxon>Polistini</taxon>
        <taxon>Polistes</taxon>
    </lineage>
</organism>
<comment type="similarity">
    <text evidence="3">Belongs to the HYLS1 family.</text>
</comment>
<keyword evidence="5" id="KW-0970">Cilium biogenesis/degradation</keyword>
<feature type="domain" description="Centriolar and ciliogenesis-associated protein HYLS1 C-terminal" evidence="9">
    <location>
        <begin position="272"/>
        <end position="326"/>
    </location>
</feature>
<sequence length="336" mass="38824">MSNINDDPREVLATLNSLGFIGITAPQLKAFMKDLKIYKKIKEYEKEQHKEEIRKKILKKQQQMIHEILSEQSKELNDVTNNNSTSSNFENESLVKIKIKCIPKDKENQPEKYLKEEIVTPVRGQSNSVKSKHRYIRYKENLIEDSRSNKNDYNSINYKSQSSVQQQSKNDTQSSVTSCSIQNVYNTNYDSNKYNTISQEQAVHSKPILPDCNKLISAPNIIENNYKSRSKSISSNHSVTVRSQSLPRTKSSSCSMPKSFIRPWRLHPDVQKSTNKKCDPVALYQKYQEEWKQIAFPGEAKHTTVRWAVRERMLGVDPHPPPLPRKSASVPILRKK</sequence>
<evidence type="ECO:0000256" key="5">
    <source>
        <dbReference type="ARBA" id="ARBA00022794"/>
    </source>
</evidence>
<dbReference type="Proteomes" id="UP000694924">
    <property type="component" value="Unplaced"/>
</dbReference>